<dbReference type="SUPFAM" id="SSF51182">
    <property type="entry name" value="RmlC-like cupins"/>
    <property type="match status" value="1"/>
</dbReference>
<dbReference type="InterPro" id="IPR013096">
    <property type="entry name" value="Cupin_2"/>
</dbReference>
<feature type="compositionally biased region" description="Low complexity" evidence="1">
    <location>
        <begin position="1"/>
        <end position="24"/>
    </location>
</feature>
<feature type="region of interest" description="Disordered" evidence="1">
    <location>
        <begin position="1"/>
        <end position="26"/>
    </location>
</feature>
<protein>
    <submittedName>
        <fullName evidence="3">Cupin domain-containing protein</fullName>
    </submittedName>
</protein>
<evidence type="ECO:0000313" key="4">
    <source>
        <dbReference type="Proteomes" id="UP001610818"/>
    </source>
</evidence>
<proteinExistence type="predicted"/>
<comment type="caution">
    <text evidence="3">The sequence shown here is derived from an EMBL/GenBank/DDBJ whole genome shotgun (WGS) entry which is preliminary data.</text>
</comment>
<dbReference type="RefSeq" id="WP_229871916.1">
    <property type="nucleotide sequence ID" value="NZ_BMTR01000050.1"/>
</dbReference>
<dbReference type="PANTHER" id="PTHR37694:SF1">
    <property type="entry name" value="SLR8022 PROTEIN"/>
    <property type="match status" value="1"/>
</dbReference>
<keyword evidence="4" id="KW-1185">Reference proteome</keyword>
<dbReference type="InterPro" id="IPR014710">
    <property type="entry name" value="RmlC-like_jellyroll"/>
</dbReference>
<accession>A0ABW7R2A7</accession>
<dbReference type="Gene3D" id="2.60.120.10">
    <property type="entry name" value="Jelly Rolls"/>
    <property type="match status" value="1"/>
</dbReference>
<gene>
    <name evidence="3" type="ORF">ACH4F9_41145</name>
</gene>
<dbReference type="EMBL" id="JBIRGQ010000011">
    <property type="protein sequence ID" value="MFH8551411.1"/>
    <property type="molecule type" value="Genomic_DNA"/>
</dbReference>
<reference evidence="3 4" key="1">
    <citation type="submission" date="2024-10" db="EMBL/GenBank/DDBJ databases">
        <title>The Natural Products Discovery Center: Release of the First 8490 Sequenced Strains for Exploring Actinobacteria Biosynthetic Diversity.</title>
        <authorList>
            <person name="Kalkreuter E."/>
            <person name="Kautsar S.A."/>
            <person name="Yang D."/>
            <person name="Bader C.D."/>
            <person name="Teijaro C.N."/>
            <person name="Fluegel L."/>
            <person name="Davis C.M."/>
            <person name="Simpson J.R."/>
            <person name="Lauterbach L."/>
            <person name="Steele A.D."/>
            <person name="Gui C."/>
            <person name="Meng S."/>
            <person name="Li G."/>
            <person name="Viehrig K."/>
            <person name="Ye F."/>
            <person name="Su P."/>
            <person name="Kiefer A.F."/>
            <person name="Nichols A."/>
            <person name="Cepeda A.J."/>
            <person name="Yan W."/>
            <person name="Fan B."/>
            <person name="Jiang Y."/>
            <person name="Adhikari A."/>
            <person name="Zheng C.-J."/>
            <person name="Schuster L."/>
            <person name="Cowan T.M."/>
            <person name="Smanski M.J."/>
            <person name="Chevrette M.G."/>
            <person name="De Carvalho L.P.S."/>
            <person name="Shen B."/>
        </authorList>
    </citation>
    <scope>NUCLEOTIDE SEQUENCE [LARGE SCALE GENOMIC DNA]</scope>
    <source>
        <strain evidence="3 4">NPDC017990</strain>
    </source>
</reference>
<dbReference type="PANTHER" id="PTHR37694">
    <property type="entry name" value="SLR8022 PROTEIN"/>
    <property type="match status" value="1"/>
</dbReference>
<feature type="domain" description="Cupin type-2" evidence="2">
    <location>
        <begin position="86"/>
        <end position="144"/>
    </location>
</feature>
<dbReference type="Proteomes" id="UP001610818">
    <property type="component" value="Unassembled WGS sequence"/>
</dbReference>
<organism evidence="3 4">
    <name type="scientific">Streptomyces longisporoflavus</name>
    <dbReference type="NCBI Taxonomy" id="28044"/>
    <lineage>
        <taxon>Bacteria</taxon>
        <taxon>Bacillati</taxon>
        <taxon>Actinomycetota</taxon>
        <taxon>Actinomycetes</taxon>
        <taxon>Kitasatosporales</taxon>
        <taxon>Streptomycetaceae</taxon>
        <taxon>Streptomyces</taxon>
    </lineage>
</organism>
<evidence type="ECO:0000256" key="1">
    <source>
        <dbReference type="SAM" id="MobiDB-lite"/>
    </source>
</evidence>
<evidence type="ECO:0000313" key="3">
    <source>
        <dbReference type="EMBL" id="MFH8551411.1"/>
    </source>
</evidence>
<evidence type="ECO:0000259" key="2">
    <source>
        <dbReference type="Pfam" id="PF07883"/>
    </source>
</evidence>
<name>A0ABW7R2A7_9ACTN</name>
<dbReference type="InterPro" id="IPR011051">
    <property type="entry name" value="RmlC_Cupin_sf"/>
</dbReference>
<sequence length="212" mass="22336">MATATETVTTATATDVQDTTTTAEEPTRIAAPGQSTLNIVDWAMSRVTEDATDLHIDHGLRPVHVHGSAATGQALVSNGAVGADVIRLPAGHGFLPHTHPGHHILIVVGGEGTITYDGRVYPTHAGQIYLVEGEVPHAVGAITDHVIVAVGSPHKHIDAEDRMAPVPYEEVVAPDGDLTCLICDISAIAPKRLHDESCHHCPCKDCAARESR</sequence>
<dbReference type="Pfam" id="PF07883">
    <property type="entry name" value="Cupin_2"/>
    <property type="match status" value="1"/>
</dbReference>